<dbReference type="GO" id="GO:0005764">
    <property type="term" value="C:lysosome"/>
    <property type="evidence" value="ECO:0007669"/>
    <property type="project" value="TreeGrafter"/>
</dbReference>
<dbReference type="FunFam" id="2.60.40.1170:FF:000013">
    <property type="entry name" value="AP-5 complex subunit mu-1 isoform X1"/>
    <property type="match status" value="1"/>
</dbReference>
<comment type="subcellular location">
    <subcellularLocation>
        <location evidence="7">Endomembrane system</location>
        <topology evidence="7">Peripheral membrane protein</topology>
        <orientation evidence="7">Cytoplasmic side</orientation>
    </subcellularLocation>
</comment>
<comment type="subunit">
    <text evidence="2">Probably part of the adaptor protein complex 5 (AP-5) a tetramer composed of AP5B1, AP5M1, AP5S1 and AP5Z1.</text>
</comment>
<dbReference type="InterPro" id="IPR036168">
    <property type="entry name" value="AP2_Mu_C_sf"/>
</dbReference>
<evidence type="ECO:0000256" key="7">
    <source>
        <dbReference type="ARBA" id="ARBA00029433"/>
    </source>
</evidence>
<evidence type="ECO:0000256" key="6">
    <source>
        <dbReference type="ARBA" id="ARBA00023136"/>
    </source>
</evidence>
<dbReference type="CDD" id="cd09256">
    <property type="entry name" value="AP_MuD_MHD"/>
    <property type="match status" value="1"/>
</dbReference>
<dbReference type="PANTHER" id="PTHR16082:SF2">
    <property type="entry name" value="AP-5 COMPLEX SUBUNIT MU-1"/>
    <property type="match status" value="1"/>
</dbReference>
<proteinExistence type="inferred from homology"/>
<dbReference type="PANTHER" id="PTHR16082">
    <property type="entry name" value="AP-5 COMPLEX SUBUNIT MU-1"/>
    <property type="match status" value="1"/>
</dbReference>
<dbReference type="OMA" id="KEHPTDY"/>
<feature type="domain" description="MHD" evidence="9">
    <location>
        <begin position="209"/>
        <end position="474"/>
    </location>
</feature>
<name>A0A8W8HV86_MAGGI</name>
<accession>A0A8W8HV86</accession>
<evidence type="ECO:0000313" key="10">
    <source>
        <dbReference type="EnsemblMetazoa" id="G11204.5:cds"/>
    </source>
</evidence>
<dbReference type="GO" id="GO:0030119">
    <property type="term" value="C:AP-type membrane coat adaptor complex"/>
    <property type="evidence" value="ECO:0007669"/>
    <property type="project" value="TreeGrafter"/>
</dbReference>
<dbReference type="Pfam" id="PF00928">
    <property type="entry name" value="Adap_comp_sub"/>
    <property type="match status" value="1"/>
</dbReference>
<protein>
    <recommendedName>
        <fullName evidence="3">AP-5 complex subunit mu-1</fullName>
    </recommendedName>
    <alternativeName>
        <fullName evidence="8">Adaptor-related protein complex 5 subunit mu-1</fullName>
    </alternativeName>
</protein>
<reference evidence="10" key="1">
    <citation type="submission" date="2022-08" db="UniProtKB">
        <authorList>
            <consortium name="EnsemblMetazoa"/>
        </authorList>
    </citation>
    <scope>IDENTIFICATION</scope>
    <source>
        <strain evidence="10">05x7-T-G4-1.051#20</strain>
    </source>
</reference>
<keyword evidence="6" id="KW-0472">Membrane</keyword>
<dbReference type="Proteomes" id="UP000005408">
    <property type="component" value="Unassembled WGS sequence"/>
</dbReference>
<dbReference type="OrthoDB" id="1877176at2759"/>
<dbReference type="SUPFAM" id="SSF49447">
    <property type="entry name" value="Second domain of Mu2 adaptin subunit (ap50) of ap2 adaptor"/>
    <property type="match status" value="1"/>
</dbReference>
<evidence type="ECO:0000256" key="1">
    <source>
        <dbReference type="ARBA" id="ARBA00005324"/>
    </source>
</evidence>
<dbReference type="GO" id="GO:0016197">
    <property type="term" value="P:endosomal transport"/>
    <property type="evidence" value="ECO:0007669"/>
    <property type="project" value="TreeGrafter"/>
</dbReference>
<sequence>MSIRALWIVPIVRQSTADLLQDNIIFTRYFPLIEKKVRSANGEAYISLPSPTEFSNALLFELGFKDEEKFIQSRDTCQKVERKPVFEVTTPAGTVWPVVVVEQRGLLFCCLPLVPDNLTTSRPDLIQIPGVSLGFSLLCGLTDFLRQCPPSEVAQRSGDLHLYLNTAAPFGRISDVNCDTVMAKMYNKPSYLPRAQKQPSWKPVLHKGKNILYLALTENIRAIQFNKENTADTFDLYGSVSCKSDLEVALSDVTINLSYNSPESAIPMDNLLIHPCVQSADCSMLQRGETKAAPRRIRFTPPTEMFTLCHYTASGLKGPPIKAVYDMKMTDNRASLTIQLTLSDKVKNAFEYCEMQIPFHNRGIISSQDSSVSQGNTLISPDKKILVWNIGQKFPKSLNANLEATVVFTDAKSPSSFDDPFCTDQNAYAQLFFKIPDFTHSGCCIDSKSIQVSPSTKFKLNTVHEYLSAEYKIWNCNGDVLSSSVPKALLKQMADM</sequence>
<dbReference type="PROSITE" id="PS51072">
    <property type="entry name" value="MHD"/>
    <property type="match status" value="1"/>
</dbReference>
<dbReference type="AlphaFoldDB" id="A0A8W8HV86"/>
<dbReference type="EnsemblMetazoa" id="G11204.5">
    <property type="protein sequence ID" value="G11204.5:cds"/>
    <property type="gene ID" value="G11204"/>
</dbReference>
<dbReference type="Gene3D" id="2.60.40.1170">
    <property type="entry name" value="Mu homology domain, subdomain B"/>
    <property type="match status" value="2"/>
</dbReference>
<evidence type="ECO:0000256" key="4">
    <source>
        <dbReference type="ARBA" id="ARBA00022448"/>
    </source>
</evidence>
<dbReference type="EnsemblMetazoa" id="G11204.1">
    <property type="protein sequence ID" value="G11204.1:cds"/>
    <property type="gene ID" value="G11204"/>
</dbReference>
<keyword evidence="11" id="KW-1185">Reference proteome</keyword>
<keyword evidence="5" id="KW-0653">Protein transport</keyword>
<dbReference type="GO" id="GO:0005829">
    <property type="term" value="C:cytosol"/>
    <property type="evidence" value="ECO:0007669"/>
    <property type="project" value="TreeGrafter"/>
</dbReference>
<evidence type="ECO:0000256" key="5">
    <source>
        <dbReference type="ARBA" id="ARBA00022927"/>
    </source>
</evidence>
<dbReference type="EnsemblMetazoa" id="G11204.7">
    <property type="protein sequence ID" value="G11204.7:cds"/>
    <property type="gene ID" value="G11204"/>
</dbReference>
<dbReference type="GO" id="GO:0005770">
    <property type="term" value="C:late endosome"/>
    <property type="evidence" value="ECO:0007669"/>
    <property type="project" value="TreeGrafter"/>
</dbReference>
<evidence type="ECO:0000256" key="8">
    <source>
        <dbReference type="ARBA" id="ARBA00030827"/>
    </source>
</evidence>
<evidence type="ECO:0000256" key="2">
    <source>
        <dbReference type="ARBA" id="ARBA00011174"/>
    </source>
</evidence>
<dbReference type="InterPro" id="IPR039591">
    <property type="entry name" value="AP5M1"/>
</dbReference>
<keyword evidence="4" id="KW-0813">Transport</keyword>
<evidence type="ECO:0000259" key="9">
    <source>
        <dbReference type="PROSITE" id="PS51072"/>
    </source>
</evidence>
<dbReference type="InterPro" id="IPR028565">
    <property type="entry name" value="MHD"/>
</dbReference>
<evidence type="ECO:0000313" key="11">
    <source>
        <dbReference type="Proteomes" id="UP000005408"/>
    </source>
</evidence>
<organism evidence="10 11">
    <name type="scientific">Magallana gigas</name>
    <name type="common">Pacific oyster</name>
    <name type="synonym">Crassostrea gigas</name>
    <dbReference type="NCBI Taxonomy" id="29159"/>
    <lineage>
        <taxon>Eukaryota</taxon>
        <taxon>Metazoa</taxon>
        <taxon>Spiralia</taxon>
        <taxon>Lophotrochozoa</taxon>
        <taxon>Mollusca</taxon>
        <taxon>Bivalvia</taxon>
        <taxon>Autobranchia</taxon>
        <taxon>Pteriomorphia</taxon>
        <taxon>Ostreida</taxon>
        <taxon>Ostreoidea</taxon>
        <taxon>Ostreidae</taxon>
        <taxon>Magallana</taxon>
    </lineage>
</organism>
<comment type="similarity">
    <text evidence="1">Belongs to the adaptor complexes medium subunit family.</text>
</comment>
<dbReference type="GO" id="GO:0015031">
    <property type="term" value="P:protein transport"/>
    <property type="evidence" value="ECO:0007669"/>
    <property type="project" value="UniProtKB-KW"/>
</dbReference>
<evidence type="ECO:0000256" key="3">
    <source>
        <dbReference type="ARBA" id="ARBA00021851"/>
    </source>
</evidence>